<evidence type="ECO:0000313" key="3">
    <source>
        <dbReference type="EMBL" id="ETN45656.1"/>
    </source>
</evidence>
<keyword evidence="2" id="KW-0472">Membrane</keyword>
<keyword evidence="4" id="KW-1185">Reference proteome</keyword>
<keyword evidence="2" id="KW-1133">Transmembrane helix</keyword>
<protein>
    <submittedName>
        <fullName evidence="3">Uncharacterized protein</fullName>
    </submittedName>
</protein>
<dbReference type="Proteomes" id="UP000030752">
    <property type="component" value="Unassembled WGS sequence"/>
</dbReference>
<dbReference type="eggNOG" id="ENOG502S7KB">
    <property type="taxonomic scope" value="Eukaryota"/>
</dbReference>
<evidence type="ECO:0000256" key="2">
    <source>
        <dbReference type="SAM" id="Phobius"/>
    </source>
</evidence>
<organism evidence="3 4">
    <name type="scientific">Cyphellophora europaea (strain CBS 101466)</name>
    <name type="common">Phialophora europaea</name>
    <dbReference type="NCBI Taxonomy" id="1220924"/>
    <lineage>
        <taxon>Eukaryota</taxon>
        <taxon>Fungi</taxon>
        <taxon>Dikarya</taxon>
        <taxon>Ascomycota</taxon>
        <taxon>Pezizomycotina</taxon>
        <taxon>Eurotiomycetes</taxon>
        <taxon>Chaetothyriomycetidae</taxon>
        <taxon>Chaetothyriales</taxon>
        <taxon>Cyphellophoraceae</taxon>
        <taxon>Cyphellophora</taxon>
    </lineage>
</organism>
<name>W2SA99_CYPE1</name>
<dbReference type="EMBL" id="KB822712">
    <property type="protein sequence ID" value="ETN45656.1"/>
    <property type="molecule type" value="Genomic_DNA"/>
</dbReference>
<keyword evidence="2" id="KW-0812">Transmembrane</keyword>
<gene>
    <name evidence="3" type="ORF">HMPREF1541_09488</name>
</gene>
<sequence length="454" mass="49492">MTLKKKPIPRSYETFSSSSEPSDNSRTSNSDKTRISAGIEAQRLASQGLWSDNYINRTPLANASEMGTEAEAFSRDEDPADPPPIYTPSETTASTPPSPVVARSQPQPVREPRSSPEDVAYPAIPEEPQEEVPSSDPYASSPLLERAQPEPDVQPRRCSRRGNGQCKDRRRRFRRVFWFSCALALCLWLMLPALIGDRAGTRGPHWHHRPSGDLDKSPLPAWPNPGREYRRHETSSPISGTFKLYDLLDLSTTSGSINVNIEPQAGEKDAVLRISSTSGSVRVNMGRGIIPWLPSSDETNRTFQTTIKTQSGSVRGSIVAGNGGLTSVETASGSITLTIHALDLGSRGKTSNLETISQSGSQSLVVASSSAHDLRNLESRHLVHGSASLQIQYPRRWMGKLRMRSLGSGSMRASGSGLHFEQDSNREKLAWRGDGDLEEVGITLEGSGSARFAC</sequence>
<reference evidence="3 4" key="1">
    <citation type="submission" date="2013-03" db="EMBL/GenBank/DDBJ databases">
        <title>The Genome Sequence of Phialophora europaea CBS 101466.</title>
        <authorList>
            <consortium name="The Broad Institute Genomics Platform"/>
            <person name="Cuomo C."/>
            <person name="de Hoog S."/>
            <person name="Gorbushina A."/>
            <person name="Walker B."/>
            <person name="Young S.K."/>
            <person name="Zeng Q."/>
            <person name="Gargeya S."/>
            <person name="Fitzgerald M."/>
            <person name="Haas B."/>
            <person name="Abouelleil A."/>
            <person name="Allen A.W."/>
            <person name="Alvarado L."/>
            <person name="Arachchi H.M."/>
            <person name="Berlin A.M."/>
            <person name="Chapman S.B."/>
            <person name="Gainer-Dewar J."/>
            <person name="Goldberg J."/>
            <person name="Griggs A."/>
            <person name="Gujja S."/>
            <person name="Hansen M."/>
            <person name="Howarth C."/>
            <person name="Imamovic A."/>
            <person name="Ireland A."/>
            <person name="Larimer J."/>
            <person name="McCowan C."/>
            <person name="Murphy C."/>
            <person name="Pearson M."/>
            <person name="Poon T.W."/>
            <person name="Priest M."/>
            <person name="Roberts A."/>
            <person name="Saif S."/>
            <person name="Shea T."/>
            <person name="Sisk P."/>
            <person name="Sykes S."/>
            <person name="Wortman J."/>
            <person name="Nusbaum C."/>
            <person name="Birren B."/>
        </authorList>
    </citation>
    <scope>NUCLEOTIDE SEQUENCE [LARGE SCALE GENOMIC DNA]</scope>
    <source>
        <strain evidence="3 4">CBS 101466</strain>
    </source>
</reference>
<feature type="region of interest" description="Disordered" evidence="1">
    <location>
        <begin position="1"/>
        <end position="39"/>
    </location>
</feature>
<feature type="region of interest" description="Disordered" evidence="1">
    <location>
        <begin position="61"/>
        <end position="165"/>
    </location>
</feature>
<feature type="region of interest" description="Disordered" evidence="1">
    <location>
        <begin position="203"/>
        <end position="235"/>
    </location>
</feature>
<dbReference type="AlphaFoldDB" id="W2SA99"/>
<proteinExistence type="predicted"/>
<dbReference type="STRING" id="1220924.W2SA99"/>
<evidence type="ECO:0000313" key="4">
    <source>
        <dbReference type="Proteomes" id="UP000030752"/>
    </source>
</evidence>
<dbReference type="OrthoDB" id="3539644at2759"/>
<dbReference type="VEuPathDB" id="FungiDB:HMPREF1541_09488"/>
<dbReference type="InParanoid" id="W2SA99"/>
<dbReference type="RefSeq" id="XP_008712384.1">
    <property type="nucleotide sequence ID" value="XM_008714162.1"/>
</dbReference>
<dbReference type="HOGENOM" id="CLU_602718_0_0_1"/>
<evidence type="ECO:0000256" key="1">
    <source>
        <dbReference type="SAM" id="MobiDB-lite"/>
    </source>
</evidence>
<accession>W2SA99</accession>
<feature type="transmembrane region" description="Helical" evidence="2">
    <location>
        <begin position="176"/>
        <end position="195"/>
    </location>
</feature>
<feature type="compositionally biased region" description="Low complexity" evidence="1">
    <location>
        <begin position="9"/>
        <end position="28"/>
    </location>
</feature>
<dbReference type="GeneID" id="19976827"/>